<dbReference type="SUPFAM" id="SSF52540">
    <property type="entry name" value="P-loop containing nucleoside triphosphate hydrolases"/>
    <property type="match status" value="1"/>
</dbReference>
<dbReference type="EMBL" id="CP110257">
    <property type="protein sequence ID" value="UZD53599.1"/>
    <property type="molecule type" value="Genomic_DNA"/>
</dbReference>
<dbReference type="PANTHER" id="PTHR43883:SF1">
    <property type="entry name" value="GLUCONOKINASE"/>
    <property type="match status" value="1"/>
</dbReference>
<dbReference type="SUPFAM" id="SSF56112">
    <property type="entry name" value="Protein kinase-like (PK-like)"/>
    <property type="match status" value="1"/>
</dbReference>
<evidence type="ECO:0000313" key="2">
    <source>
        <dbReference type="Proteomes" id="UP001163266"/>
    </source>
</evidence>
<dbReference type="InterPro" id="IPR052732">
    <property type="entry name" value="Cell-binding_unc_protein"/>
</dbReference>
<protein>
    <submittedName>
        <fullName evidence="1">AAA family ATPase</fullName>
    </submittedName>
</protein>
<name>A0ABY6MM64_9BURK</name>
<dbReference type="Gene3D" id="3.40.50.300">
    <property type="entry name" value="P-loop containing nucleotide triphosphate hydrolases"/>
    <property type="match status" value="1"/>
</dbReference>
<dbReference type="Pfam" id="PF13671">
    <property type="entry name" value="AAA_33"/>
    <property type="match status" value="1"/>
</dbReference>
<dbReference type="InterPro" id="IPR011009">
    <property type="entry name" value="Kinase-like_dom_sf"/>
</dbReference>
<proteinExistence type="predicted"/>
<dbReference type="InterPro" id="IPR027417">
    <property type="entry name" value="P-loop_NTPase"/>
</dbReference>
<sequence length="512" mass="56436">MPDHPPAQSDATLVHALRSLLAERTGAPVALKETHISWVLLTPRMAFKLKKPVQLPFLDFSTPERRHRFCEEELRLNRRLAPALYRAVLAVRGHPVSPHFGGDDEPVDWLLCMKRFPDGALLSERMAAGRLRPQELERLALRLADFHRTAPVAAAGGRFGTPERIEGAVRAVLEQLASRGALPPEVDAWVEEQARRLAPVWRERLAAGFVREGHGDLHLANAVALDGEVTAFDCIEFDPALRWIDSMSDIAFLTMDLHARGRPDLAWRFLDAYLQAGGDYRGLAVLRFYEVYRALVRALVAGIAREGGGARGDGPDYLRCAARLIAQARRRPRLAILFGLSGSGKSTLALELVQAAGAVRVRSDAERKRLFGLPATQRGAPGGVDLYTPQATRATYARLASCAREALRAGYAVIVDAAFLRREEREAFEALAREMAVAFSVFACEAEPAVLRRRVAARAAAGADVSDADLAVLEQQLRHHEPLTDRERGHAVVVATDGPVDVEALARQWRWD</sequence>
<keyword evidence="2" id="KW-1185">Reference proteome</keyword>
<reference evidence="1" key="1">
    <citation type="submission" date="2022-10" db="EMBL/GenBank/DDBJ databases">
        <title>Complete genome sequence of Schlegelella aquatica LMG 23380.</title>
        <authorList>
            <person name="Musilova J."/>
            <person name="Kourilova X."/>
            <person name="Bezdicek M."/>
            <person name="Hermankova K."/>
            <person name="Obruca S."/>
            <person name="Sedlar K."/>
        </authorList>
    </citation>
    <scope>NUCLEOTIDE SEQUENCE</scope>
    <source>
        <strain evidence="1">LMG 23380</strain>
    </source>
</reference>
<evidence type="ECO:0000313" key="1">
    <source>
        <dbReference type="EMBL" id="UZD53599.1"/>
    </source>
</evidence>
<accession>A0ABY6MM64</accession>
<dbReference type="RefSeq" id="WP_264891182.1">
    <property type="nucleotide sequence ID" value="NZ_CP110257.1"/>
</dbReference>
<organism evidence="1 2">
    <name type="scientific">Caldimonas aquatica</name>
    <dbReference type="NCBI Taxonomy" id="376175"/>
    <lineage>
        <taxon>Bacteria</taxon>
        <taxon>Pseudomonadati</taxon>
        <taxon>Pseudomonadota</taxon>
        <taxon>Betaproteobacteria</taxon>
        <taxon>Burkholderiales</taxon>
        <taxon>Sphaerotilaceae</taxon>
        <taxon>Caldimonas</taxon>
    </lineage>
</organism>
<dbReference type="Proteomes" id="UP001163266">
    <property type="component" value="Chromosome"/>
</dbReference>
<gene>
    <name evidence="1" type="ORF">OMP39_07730</name>
</gene>
<dbReference type="PANTHER" id="PTHR43883">
    <property type="entry name" value="SLR0207 PROTEIN"/>
    <property type="match status" value="1"/>
</dbReference>